<organism evidence="3 4">
    <name type="scientific">Candidatus Methanoperedens nitratireducens</name>
    <dbReference type="NCBI Taxonomy" id="1392998"/>
    <lineage>
        <taxon>Archaea</taxon>
        <taxon>Methanobacteriati</taxon>
        <taxon>Methanobacteriota</taxon>
        <taxon>Stenosarchaea group</taxon>
        <taxon>Methanomicrobia</taxon>
        <taxon>Methanosarcinales</taxon>
        <taxon>ANME-2 cluster</taxon>
        <taxon>Candidatus Methanoperedentaceae</taxon>
        <taxon>Candidatus Methanoperedens</taxon>
    </lineage>
</organism>
<proteinExistence type="predicted"/>
<dbReference type="Gene3D" id="3.90.550.10">
    <property type="entry name" value="Spore Coat Polysaccharide Biosynthesis Protein SpsA, Chain A"/>
    <property type="match status" value="1"/>
</dbReference>
<keyword evidence="3" id="KW-0808">Transferase</keyword>
<feature type="domain" description="Glycosyltransferase 2-like" evidence="2">
    <location>
        <begin position="5"/>
        <end position="157"/>
    </location>
</feature>
<keyword evidence="1" id="KW-0812">Transmembrane</keyword>
<keyword evidence="3" id="KW-0328">Glycosyltransferase</keyword>
<keyword evidence="4" id="KW-1185">Reference proteome</keyword>
<dbReference type="PANTHER" id="PTHR43685:SF13">
    <property type="entry name" value="O ANTIGEN BIOSYNTHESIS RHAMNOSYLTRANSFERASE RFBN"/>
    <property type="match status" value="1"/>
</dbReference>
<reference evidence="3 4" key="1">
    <citation type="journal article" date="2013" name="Nature">
        <title>Anaerobic oxidation of methane coupled to nitrate reduction in a novel archaeal lineage.</title>
        <authorList>
            <person name="Haroon M.F."/>
            <person name="Hu S."/>
            <person name="Shi Y."/>
            <person name="Imelfort M."/>
            <person name="Keller J."/>
            <person name="Hugenholtz P."/>
            <person name="Yuan Z."/>
            <person name="Tyson G.W."/>
        </authorList>
    </citation>
    <scope>NUCLEOTIDE SEQUENCE [LARGE SCALE GENOMIC DNA]</scope>
    <source>
        <strain evidence="3 4">ANME-2d</strain>
    </source>
</reference>
<dbReference type="PATRIC" id="fig|1392998.3.peg.2832"/>
<dbReference type="InterPro" id="IPR029044">
    <property type="entry name" value="Nucleotide-diphossugar_trans"/>
</dbReference>
<dbReference type="EMBL" id="JMIY01000007">
    <property type="protein sequence ID" value="KCZ70512.1"/>
    <property type="molecule type" value="Genomic_DNA"/>
</dbReference>
<evidence type="ECO:0000313" key="3">
    <source>
        <dbReference type="EMBL" id="KCZ70512.1"/>
    </source>
</evidence>
<protein>
    <submittedName>
        <fullName evidence="3">Putative glycosyltransferase</fullName>
        <ecNumber evidence="3">2.4.1.-</ecNumber>
    </submittedName>
</protein>
<dbReference type="SUPFAM" id="SSF53448">
    <property type="entry name" value="Nucleotide-diphospho-sugar transferases"/>
    <property type="match status" value="1"/>
</dbReference>
<evidence type="ECO:0000259" key="2">
    <source>
        <dbReference type="Pfam" id="PF00535"/>
    </source>
</evidence>
<keyword evidence="1" id="KW-0472">Membrane</keyword>
<dbReference type="Pfam" id="PF00535">
    <property type="entry name" value="Glycos_transf_2"/>
    <property type="match status" value="1"/>
</dbReference>
<keyword evidence="1" id="KW-1133">Transmembrane helix</keyword>
<dbReference type="EC" id="2.4.1.-" evidence="3"/>
<dbReference type="GO" id="GO:0044010">
    <property type="term" value="P:single-species biofilm formation"/>
    <property type="evidence" value="ECO:0007669"/>
    <property type="project" value="TreeGrafter"/>
</dbReference>
<dbReference type="InterPro" id="IPR050834">
    <property type="entry name" value="Glycosyltransf_2"/>
</dbReference>
<sequence>MISASIILLTKNGETDINNCLSAILSQKTSHLFEVIAIDSGSADSTPDILSKFPLKVVHIRPEEFGHGTTRNLGARLANGRYLVYITQDAIPFNENWLELLINSVDGNKEIAGAYSRNIPKGGCDPFEARYVAKAWGEKREVKSIKNYKNFKELVFFSNTSSCIRKDIWEKFPFNEELVQTEDQDWSKKVLEAGYKIVYEPASIVYHSHTYSIKKLFSKYFDAGTAHKQIFKDNNNVYLPLIPLFAIAVMLLDLNFMVDRNYRLLSILKWIPNSVIRHLIEAMGFWLGLHSRFLPVKIKRNFTMYGRY</sequence>
<evidence type="ECO:0000256" key="1">
    <source>
        <dbReference type="SAM" id="Phobius"/>
    </source>
</evidence>
<name>A0A062UZE3_9EURY</name>
<dbReference type="Proteomes" id="UP000027153">
    <property type="component" value="Unassembled WGS sequence"/>
</dbReference>
<dbReference type="GO" id="GO:0016757">
    <property type="term" value="F:glycosyltransferase activity"/>
    <property type="evidence" value="ECO:0007669"/>
    <property type="project" value="UniProtKB-KW"/>
</dbReference>
<dbReference type="InterPro" id="IPR001173">
    <property type="entry name" value="Glyco_trans_2-like"/>
</dbReference>
<dbReference type="PANTHER" id="PTHR43685">
    <property type="entry name" value="GLYCOSYLTRANSFERASE"/>
    <property type="match status" value="1"/>
</dbReference>
<comment type="caution">
    <text evidence="3">The sequence shown here is derived from an EMBL/GenBank/DDBJ whole genome shotgun (WGS) entry which is preliminary data.</text>
</comment>
<dbReference type="OrthoDB" id="46222at2157"/>
<evidence type="ECO:0000313" key="4">
    <source>
        <dbReference type="Proteomes" id="UP000027153"/>
    </source>
</evidence>
<accession>A0A062UZE3</accession>
<gene>
    <name evidence="3" type="ORF">ANME2D_02532</name>
</gene>
<feature type="transmembrane region" description="Helical" evidence="1">
    <location>
        <begin position="237"/>
        <end position="258"/>
    </location>
</feature>
<dbReference type="RefSeq" id="WP_048092166.1">
    <property type="nucleotide sequence ID" value="NZ_JMIY01000007.1"/>
</dbReference>
<dbReference type="AlphaFoldDB" id="A0A062UZE3"/>